<evidence type="ECO:0000259" key="1">
    <source>
        <dbReference type="PROSITE" id="PS50181"/>
    </source>
</evidence>
<keyword evidence="3" id="KW-1185">Reference proteome</keyword>
<dbReference type="OMA" id="CVRISHQ"/>
<dbReference type="eggNOG" id="KOG1947">
    <property type="taxonomic scope" value="Eukaryota"/>
</dbReference>
<dbReference type="InterPro" id="IPR006553">
    <property type="entry name" value="Leu-rich_rpt_Cys-con_subtyp"/>
</dbReference>
<dbReference type="PANTHER" id="PTHR13318">
    <property type="entry name" value="PARTNER OF PAIRED, ISOFORM B-RELATED"/>
    <property type="match status" value="1"/>
</dbReference>
<dbReference type="GO" id="GO:0031146">
    <property type="term" value="P:SCF-dependent proteasomal ubiquitin-dependent protein catabolic process"/>
    <property type="evidence" value="ECO:0007669"/>
    <property type="project" value="TreeGrafter"/>
</dbReference>
<proteinExistence type="predicted"/>
<dbReference type="InterPro" id="IPR032675">
    <property type="entry name" value="LRR_dom_sf"/>
</dbReference>
<accession>A0A0L0HBS0</accession>
<evidence type="ECO:0000313" key="3">
    <source>
        <dbReference type="Proteomes" id="UP000053201"/>
    </source>
</evidence>
<name>A0A0L0HBS0_SPIPD</name>
<dbReference type="SUPFAM" id="SSF52047">
    <property type="entry name" value="RNI-like"/>
    <property type="match status" value="2"/>
</dbReference>
<dbReference type="AlphaFoldDB" id="A0A0L0HBS0"/>
<dbReference type="OrthoDB" id="2095935at2759"/>
<protein>
    <recommendedName>
        <fullName evidence="1">F-box domain-containing protein</fullName>
    </recommendedName>
</protein>
<dbReference type="GeneID" id="27689420"/>
<dbReference type="Pfam" id="PF13516">
    <property type="entry name" value="LRR_6"/>
    <property type="match status" value="3"/>
</dbReference>
<dbReference type="EMBL" id="KQ257460">
    <property type="protein sequence ID" value="KNC98381.1"/>
    <property type="molecule type" value="Genomic_DNA"/>
</dbReference>
<dbReference type="VEuPathDB" id="FungiDB:SPPG_06088"/>
<organism evidence="2 3">
    <name type="scientific">Spizellomyces punctatus (strain DAOM BR117)</name>
    <dbReference type="NCBI Taxonomy" id="645134"/>
    <lineage>
        <taxon>Eukaryota</taxon>
        <taxon>Fungi</taxon>
        <taxon>Fungi incertae sedis</taxon>
        <taxon>Chytridiomycota</taxon>
        <taxon>Chytridiomycota incertae sedis</taxon>
        <taxon>Chytridiomycetes</taxon>
        <taxon>Spizellomycetales</taxon>
        <taxon>Spizellomycetaceae</taxon>
        <taxon>Spizellomyces</taxon>
    </lineage>
</organism>
<dbReference type="SMART" id="SM00367">
    <property type="entry name" value="LRR_CC"/>
    <property type="match status" value="6"/>
</dbReference>
<dbReference type="Proteomes" id="UP000053201">
    <property type="component" value="Unassembled WGS sequence"/>
</dbReference>
<gene>
    <name evidence="2" type="ORF">SPPG_06088</name>
</gene>
<dbReference type="Gene3D" id="1.20.1280.50">
    <property type="match status" value="1"/>
</dbReference>
<dbReference type="RefSeq" id="XP_016606421.1">
    <property type="nucleotide sequence ID" value="XM_016754294.1"/>
</dbReference>
<dbReference type="PROSITE" id="PS50181">
    <property type="entry name" value="FBOX"/>
    <property type="match status" value="1"/>
</dbReference>
<dbReference type="SUPFAM" id="SSF81383">
    <property type="entry name" value="F-box domain"/>
    <property type="match status" value="1"/>
</dbReference>
<dbReference type="STRING" id="645134.A0A0L0HBS0"/>
<dbReference type="GO" id="GO:0019005">
    <property type="term" value="C:SCF ubiquitin ligase complex"/>
    <property type="evidence" value="ECO:0007669"/>
    <property type="project" value="TreeGrafter"/>
</dbReference>
<dbReference type="InterPro" id="IPR001611">
    <property type="entry name" value="Leu-rich_rpt"/>
</dbReference>
<dbReference type="Gene3D" id="3.80.10.10">
    <property type="entry name" value="Ribonuclease Inhibitor"/>
    <property type="match status" value="3"/>
</dbReference>
<feature type="domain" description="F-box" evidence="1">
    <location>
        <begin position="102"/>
        <end position="149"/>
    </location>
</feature>
<dbReference type="InParanoid" id="A0A0L0HBS0"/>
<sequence>MEIQCLSGSHSYHAQDVQVNTPAFDEKDVCGTSDSVITLEDSEHRQSAQTLVGMKTANGRNVRQIFSDRKKIAQMKYFQKVCKKRLDVFVGTGIKPVHHKMPSPAMRLPDEILDDIFRYTSHRPADLASCSLVCARWHRIVSLHLWESLDPSSHWSMKRLGSVFDSASRRQQRNTRGKKQSEVHAPTSNLPLVRAIKLGAVGLLPDEPPLKFGGSGGMANGLARWCLRRRWVRVISLAGEALPNLKRLDLSYSAGWLRDDAIFKIVKSCGKTLEELSLANGYLVTDDGIGALARGCKKLRKLDVSHCLLVGDKGVAVLAEEGNRRLRELIMTACNIGDLGVLFLGVFCTELRTLDLEDCFMLTQKSLTVIIAKCVQLEHIKLPCFVYPRFGPAADQNSPHPVLESLLKRPPCSNFKTLGLSMCSGEEIDTHLPRILARFPTIETLEISGSPTVSSIVAPALSHITRLVLASTGQVDDEFAAAVAEHCHELVHLDLSHCRVTAVGAAPLFVKCPKLRFLCLAYNRGLRLFHLYSLLKHKRLACSALDPEQKRHLAFCLDVRPRLLKIEDIPCPEASRCPMNLVAAPALRTLGLCQIGAITDDCVRILHKIAPNVVDVDLSHCPALVDPRVIYGFVKKARSLKRLNLSCCDRLLGTAGAVRRNGRIVAKVVKIGQEEGLRKWSDEPPKRCGYHHPPIAKLDRHRFCLIESKMTAFRAAQVPSLDWYYEWTKLTCLPE</sequence>
<dbReference type="InterPro" id="IPR001810">
    <property type="entry name" value="F-box_dom"/>
</dbReference>
<dbReference type="InterPro" id="IPR036047">
    <property type="entry name" value="F-box-like_dom_sf"/>
</dbReference>
<dbReference type="Pfam" id="PF12937">
    <property type="entry name" value="F-box-like"/>
    <property type="match status" value="1"/>
</dbReference>
<reference evidence="2 3" key="1">
    <citation type="submission" date="2009-08" db="EMBL/GenBank/DDBJ databases">
        <title>The Genome Sequence of Spizellomyces punctatus strain DAOM BR117.</title>
        <authorList>
            <consortium name="The Broad Institute Genome Sequencing Platform"/>
            <person name="Russ C."/>
            <person name="Cuomo C."/>
            <person name="Shea T."/>
            <person name="Young S.K."/>
            <person name="Zeng Q."/>
            <person name="Koehrsen M."/>
            <person name="Haas B."/>
            <person name="Borodovsky M."/>
            <person name="Guigo R."/>
            <person name="Alvarado L."/>
            <person name="Berlin A."/>
            <person name="Bochicchio J."/>
            <person name="Borenstein D."/>
            <person name="Chapman S."/>
            <person name="Chen Z."/>
            <person name="Engels R."/>
            <person name="Freedman E."/>
            <person name="Gellesch M."/>
            <person name="Goldberg J."/>
            <person name="Griggs A."/>
            <person name="Gujja S."/>
            <person name="Heiman D."/>
            <person name="Hepburn T."/>
            <person name="Howarth C."/>
            <person name="Jen D."/>
            <person name="Larson L."/>
            <person name="Lewis B."/>
            <person name="Mehta T."/>
            <person name="Park D."/>
            <person name="Pearson M."/>
            <person name="Roberts A."/>
            <person name="Saif S."/>
            <person name="Shenoy N."/>
            <person name="Sisk P."/>
            <person name="Stolte C."/>
            <person name="Sykes S."/>
            <person name="Thomson T."/>
            <person name="Walk T."/>
            <person name="White J."/>
            <person name="Yandava C."/>
            <person name="Burger G."/>
            <person name="Gray M.W."/>
            <person name="Holland P.W.H."/>
            <person name="King N."/>
            <person name="Lang F.B.F."/>
            <person name="Roger A.J."/>
            <person name="Ruiz-Trillo I."/>
            <person name="Lander E."/>
            <person name="Nusbaum C."/>
        </authorList>
    </citation>
    <scope>NUCLEOTIDE SEQUENCE [LARGE SCALE GENOMIC DNA]</scope>
    <source>
        <strain evidence="2 3">DAOM BR117</strain>
    </source>
</reference>
<evidence type="ECO:0000313" key="2">
    <source>
        <dbReference type="EMBL" id="KNC98381.1"/>
    </source>
</evidence>